<feature type="domain" description="PpiC" evidence="7">
    <location>
        <begin position="254"/>
        <end position="365"/>
    </location>
</feature>
<sequence>MRTLIPILLAFLISTNAPAECSSNTVLAKVDGKEITLSYFKYVEETIPNWALNKYYGGNRGKEKLLEKIAQRTLILVDAEKRGTFKKEPLRSKVKRFEMKRLAYEYINERLKNVKISDEEIQKALQKYPPEERKKKLKSVKASLMAKKIISEREKIISNVKKKIEVINPNPKKPNDVVGKVDGKEVRFSEISPLISGKSNKRKIERALETYALYKLALKENLDRREEFKNSLRAFKEKLAVKEFEREILSSVKVTDEEIKNYYEKHKSEFKAPGTAKVKIFVFESEEEAKRSLSRLKKGEREERAIPENSLRTAREWLVSSEDKNNPVSLLVFSSKERYNILKLPNGKVLLIEVLEKKEPKPLPYGDAYSRVKSKLFTEKARSLFKKRMEELKRKYGEEIYRENLRCAWKEESN</sequence>
<dbReference type="Proteomes" id="UP000280881">
    <property type="component" value="Unassembled WGS sequence"/>
</dbReference>
<dbReference type="PANTHER" id="PTHR47245">
    <property type="entry name" value="PEPTIDYLPROLYL ISOMERASE"/>
    <property type="match status" value="1"/>
</dbReference>
<evidence type="ECO:0000256" key="4">
    <source>
        <dbReference type="ARBA" id="ARBA00023110"/>
    </source>
</evidence>
<reference evidence="8 9" key="1">
    <citation type="submission" date="2018-10" db="EMBL/GenBank/DDBJ databases">
        <title>Genomic Encyclopedia of Type Strains, Phase IV (KMG-IV): sequencing the most valuable type-strain genomes for metagenomic binning, comparative biology and taxonomic classification.</title>
        <authorList>
            <person name="Goeker M."/>
        </authorList>
    </citation>
    <scope>NUCLEOTIDE SEQUENCE [LARGE SCALE GENOMIC DNA]</scope>
    <source>
        <strain evidence="8 9">DSM 15521</strain>
    </source>
</reference>
<evidence type="ECO:0000256" key="3">
    <source>
        <dbReference type="ARBA" id="ARBA00022729"/>
    </source>
</evidence>
<name>A0A420W9D4_9BACT</name>
<evidence type="ECO:0000256" key="5">
    <source>
        <dbReference type="ARBA" id="ARBA00023235"/>
    </source>
</evidence>
<organism evidence="8 9">
    <name type="scientific">Thermovibrio guaymasensis</name>
    <dbReference type="NCBI Taxonomy" id="240167"/>
    <lineage>
        <taxon>Bacteria</taxon>
        <taxon>Pseudomonadati</taxon>
        <taxon>Aquificota</taxon>
        <taxon>Aquificia</taxon>
        <taxon>Desulfurobacteriales</taxon>
        <taxon>Desulfurobacteriaceae</taxon>
        <taxon>Thermovibrio</taxon>
    </lineage>
</organism>
<comment type="caution">
    <text evidence="8">The sequence shown here is derived from an EMBL/GenBank/DDBJ whole genome shotgun (WGS) entry which is preliminary data.</text>
</comment>
<evidence type="ECO:0000256" key="6">
    <source>
        <dbReference type="SAM" id="SignalP"/>
    </source>
</evidence>
<dbReference type="Pfam" id="PF13145">
    <property type="entry name" value="Rotamase_2"/>
    <property type="match status" value="1"/>
</dbReference>
<dbReference type="AlphaFoldDB" id="A0A420W9D4"/>
<feature type="signal peptide" evidence="6">
    <location>
        <begin position="1"/>
        <end position="19"/>
    </location>
</feature>
<dbReference type="Gene3D" id="6.10.140.970">
    <property type="match status" value="1"/>
</dbReference>
<keyword evidence="5 8" id="KW-0413">Isomerase</keyword>
<keyword evidence="4" id="KW-0697">Rotamase</keyword>
<dbReference type="InterPro" id="IPR027304">
    <property type="entry name" value="Trigger_fact/SurA_dom_sf"/>
</dbReference>
<dbReference type="OrthoDB" id="9028at2"/>
<dbReference type="SUPFAM" id="SSF109998">
    <property type="entry name" value="Triger factor/SurA peptide-binding domain-like"/>
    <property type="match status" value="2"/>
</dbReference>
<dbReference type="EC" id="5.2.1.8" evidence="2"/>
<gene>
    <name evidence="8" type="ORF">C7457_0769</name>
</gene>
<evidence type="ECO:0000256" key="1">
    <source>
        <dbReference type="ARBA" id="ARBA00000971"/>
    </source>
</evidence>
<keyword evidence="9" id="KW-1185">Reference proteome</keyword>
<evidence type="ECO:0000259" key="7">
    <source>
        <dbReference type="Pfam" id="PF13145"/>
    </source>
</evidence>
<evidence type="ECO:0000313" key="8">
    <source>
        <dbReference type="EMBL" id="RKQ63885.1"/>
    </source>
</evidence>
<dbReference type="RefSeq" id="WP_121170163.1">
    <property type="nucleotide sequence ID" value="NZ_RBIE01000001.1"/>
</dbReference>
<dbReference type="InterPro" id="IPR050245">
    <property type="entry name" value="PrsA_foldase"/>
</dbReference>
<keyword evidence="3 6" id="KW-0732">Signal</keyword>
<comment type="catalytic activity">
    <reaction evidence="1">
        <text>[protein]-peptidylproline (omega=180) = [protein]-peptidylproline (omega=0)</text>
        <dbReference type="Rhea" id="RHEA:16237"/>
        <dbReference type="Rhea" id="RHEA-COMP:10747"/>
        <dbReference type="Rhea" id="RHEA-COMP:10748"/>
        <dbReference type="ChEBI" id="CHEBI:83833"/>
        <dbReference type="ChEBI" id="CHEBI:83834"/>
        <dbReference type="EC" id="5.2.1.8"/>
    </reaction>
</comment>
<dbReference type="InterPro" id="IPR000297">
    <property type="entry name" value="PPIase_PpiC"/>
</dbReference>
<dbReference type="EMBL" id="RBIE01000001">
    <property type="protein sequence ID" value="RKQ63885.1"/>
    <property type="molecule type" value="Genomic_DNA"/>
</dbReference>
<dbReference type="PANTHER" id="PTHR47245:SF1">
    <property type="entry name" value="FOLDASE PROTEIN PRSA"/>
    <property type="match status" value="1"/>
</dbReference>
<evidence type="ECO:0000313" key="9">
    <source>
        <dbReference type="Proteomes" id="UP000280881"/>
    </source>
</evidence>
<proteinExistence type="predicted"/>
<evidence type="ECO:0000256" key="2">
    <source>
        <dbReference type="ARBA" id="ARBA00013194"/>
    </source>
</evidence>
<dbReference type="GO" id="GO:0003755">
    <property type="term" value="F:peptidyl-prolyl cis-trans isomerase activity"/>
    <property type="evidence" value="ECO:0007669"/>
    <property type="project" value="UniProtKB-KW"/>
</dbReference>
<protein>
    <recommendedName>
        <fullName evidence="2">peptidylprolyl isomerase</fullName>
        <ecNumber evidence="2">5.2.1.8</ecNumber>
    </recommendedName>
</protein>
<accession>A0A420W9D4</accession>
<feature type="chain" id="PRO_5019245866" description="peptidylprolyl isomerase" evidence="6">
    <location>
        <begin position="20"/>
        <end position="414"/>
    </location>
</feature>